<protein>
    <submittedName>
        <fullName evidence="1">Uncharacterized protein</fullName>
    </submittedName>
</protein>
<reference evidence="1 2" key="2">
    <citation type="submission" date="2019-02" db="EMBL/GenBank/DDBJ databases">
        <title>'Lichenibacterium ramalinii' gen. nov. sp. nov., 'Lichenibacterium minor' gen. nov. sp. nov.</title>
        <authorList>
            <person name="Pankratov T."/>
        </authorList>
    </citation>
    <scope>NUCLEOTIDE SEQUENCE [LARGE SCALE GENOMIC DNA]</scope>
    <source>
        <strain evidence="1 2">RmlP001</strain>
    </source>
</reference>
<evidence type="ECO:0000313" key="1">
    <source>
        <dbReference type="EMBL" id="RYB03596.1"/>
    </source>
</evidence>
<accession>A0A4V1RIF1</accession>
<sequence>MLRTRSGLPRCAAKWVAQVAASVGATALASLIYTALPKPVLSEAPASQPELTSGGKFAARAITPVAYDGLDAMSAPHVVPSAVRLVAATPSADVALPPAVERRVPKPVRAMPRTEARHGAVPAEAMPRLASSAAVVTAAQPVAATRPEPGRDDGGFMAAILPSAMPTILPTILPSVLPKVVSTARAAWTLTASAGESLVARVVPQVP</sequence>
<dbReference type="Proteomes" id="UP000289411">
    <property type="component" value="Unassembled WGS sequence"/>
</dbReference>
<comment type="caution">
    <text evidence="1">The sequence shown here is derived from an EMBL/GenBank/DDBJ whole genome shotgun (WGS) entry which is preliminary data.</text>
</comment>
<keyword evidence="2" id="KW-1185">Reference proteome</keyword>
<reference evidence="1 2" key="1">
    <citation type="submission" date="2018-09" db="EMBL/GenBank/DDBJ databases">
        <authorList>
            <person name="Grouzdev D.S."/>
            <person name="Krutkina M.S."/>
        </authorList>
    </citation>
    <scope>NUCLEOTIDE SEQUENCE [LARGE SCALE GENOMIC DNA]</scope>
    <source>
        <strain evidence="1 2">RmlP001</strain>
    </source>
</reference>
<name>A0A4V1RIF1_9HYPH</name>
<organism evidence="1 2">
    <name type="scientific">Lichenibacterium ramalinae</name>
    <dbReference type="NCBI Taxonomy" id="2316527"/>
    <lineage>
        <taxon>Bacteria</taxon>
        <taxon>Pseudomonadati</taxon>
        <taxon>Pseudomonadota</taxon>
        <taxon>Alphaproteobacteria</taxon>
        <taxon>Hyphomicrobiales</taxon>
        <taxon>Lichenihabitantaceae</taxon>
        <taxon>Lichenibacterium</taxon>
    </lineage>
</organism>
<dbReference type="AlphaFoldDB" id="A0A4V1RIF1"/>
<proteinExistence type="predicted"/>
<gene>
    <name evidence="1" type="ORF">D3272_15710</name>
</gene>
<evidence type="ECO:0000313" key="2">
    <source>
        <dbReference type="Proteomes" id="UP000289411"/>
    </source>
</evidence>
<dbReference type="EMBL" id="QYBC01000013">
    <property type="protein sequence ID" value="RYB03596.1"/>
    <property type="molecule type" value="Genomic_DNA"/>
</dbReference>
<dbReference type="RefSeq" id="WP_129220166.1">
    <property type="nucleotide sequence ID" value="NZ_QYBC01000013.1"/>
</dbReference>